<proteinExistence type="predicted"/>
<feature type="compositionally biased region" description="Basic residues" evidence="1">
    <location>
        <begin position="188"/>
        <end position="198"/>
    </location>
</feature>
<feature type="compositionally biased region" description="Basic and acidic residues" evidence="1">
    <location>
        <begin position="1"/>
        <end position="17"/>
    </location>
</feature>
<feature type="compositionally biased region" description="Polar residues" evidence="1">
    <location>
        <begin position="177"/>
        <end position="187"/>
    </location>
</feature>
<dbReference type="EMBL" id="QKUF01000007">
    <property type="protein sequence ID" value="PZW30481.1"/>
    <property type="molecule type" value="Genomic_DNA"/>
</dbReference>
<feature type="compositionally biased region" description="Basic and acidic residues" evidence="1">
    <location>
        <begin position="249"/>
        <end position="275"/>
    </location>
</feature>
<evidence type="ECO:0000313" key="2">
    <source>
        <dbReference type="EMBL" id="PZW30481.1"/>
    </source>
</evidence>
<accession>A0A326UB11</accession>
<evidence type="ECO:0000313" key="3">
    <source>
        <dbReference type="Proteomes" id="UP000248806"/>
    </source>
</evidence>
<feature type="region of interest" description="Disordered" evidence="1">
    <location>
        <begin position="1"/>
        <end position="275"/>
    </location>
</feature>
<feature type="compositionally biased region" description="Polar residues" evidence="1">
    <location>
        <begin position="19"/>
        <end position="31"/>
    </location>
</feature>
<feature type="compositionally biased region" description="Polar residues" evidence="1">
    <location>
        <begin position="95"/>
        <end position="123"/>
    </location>
</feature>
<gene>
    <name evidence="2" type="ORF">EI42_02449</name>
</gene>
<dbReference type="Proteomes" id="UP000248806">
    <property type="component" value="Unassembled WGS sequence"/>
</dbReference>
<name>A0A326UB11_THEHA</name>
<organism evidence="2 3">
    <name type="scientific">Thermosporothrix hazakensis</name>
    <dbReference type="NCBI Taxonomy" id="644383"/>
    <lineage>
        <taxon>Bacteria</taxon>
        <taxon>Bacillati</taxon>
        <taxon>Chloroflexota</taxon>
        <taxon>Ktedonobacteria</taxon>
        <taxon>Ktedonobacterales</taxon>
        <taxon>Thermosporotrichaceae</taxon>
        <taxon>Thermosporothrix</taxon>
    </lineage>
</organism>
<dbReference type="AlphaFoldDB" id="A0A326UB11"/>
<feature type="compositionally biased region" description="Low complexity" evidence="1">
    <location>
        <begin position="74"/>
        <end position="87"/>
    </location>
</feature>
<protein>
    <submittedName>
        <fullName evidence="2">Uncharacterized protein</fullName>
    </submittedName>
</protein>
<evidence type="ECO:0000256" key="1">
    <source>
        <dbReference type="SAM" id="MobiDB-lite"/>
    </source>
</evidence>
<dbReference type="RefSeq" id="WP_111322232.1">
    <property type="nucleotide sequence ID" value="NZ_BIFX01000001.1"/>
</dbReference>
<dbReference type="OrthoDB" id="156702at2"/>
<feature type="compositionally biased region" description="Basic and acidic residues" evidence="1">
    <location>
        <begin position="136"/>
        <end position="149"/>
    </location>
</feature>
<sequence length="275" mass="31928">MTRDFSKSGREDKRPPRDMSTNQYRNEQQARPTRVRLSREVVDRGWALGAQNRHADYQPRNNGSMYPYQNGRTQSASSSNNGYGSSRRGQRPQHNHANPVSPHNNYQSPFSSNPNSRGQTPRDSYQKPRKGGYTPYHERSSQHQSHETRYQPPYGGQYQDRRPSKNAARFEGDYESFTHTFENPGHSSQHKPTHHKTPTNKPPRQERHTTQLSSGRVLKGSRPAQRKQARFWQEIEQDTAELLQGVRHNKPENSPSHEQKKRAEGRQHAQDEEKQ</sequence>
<reference evidence="2 3" key="1">
    <citation type="submission" date="2018-06" db="EMBL/GenBank/DDBJ databases">
        <title>Genomic Encyclopedia of Archaeal and Bacterial Type Strains, Phase II (KMG-II): from individual species to whole genera.</title>
        <authorList>
            <person name="Goeker M."/>
        </authorList>
    </citation>
    <scope>NUCLEOTIDE SEQUENCE [LARGE SCALE GENOMIC DNA]</scope>
    <source>
        <strain evidence="2 3">ATCC BAA-1881</strain>
    </source>
</reference>
<feature type="compositionally biased region" description="Basic and acidic residues" evidence="1">
    <location>
        <begin position="159"/>
        <end position="172"/>
    </location>
</feature>
<keyword evidence="3" id="KW-1185">Reference proteome</keyword>
<comment type="caution">
    <text evidence="2">The sequence shown here is derived from an EMBL/GenBank/DDBJ whole genome shotgun (WGS) entry which is preliminary data.</text>
</comment>